<accession>A0A251STI8</accession>
<dbReference type="PANTHER" id="PTHR47933:SF2">
    <property type="entry name" value="PPR CONTAINING PLANT-LIKE PROTEIN"/>
    <property type="match status" value="1"/>
</dbReference>
<dbReference type="OMA" id="RIPNECT"/>
<dbReference type="Pfam" id="PF01535">
    <property type="entry name" value="PPR"/>
    <property type="match status" value="1"/>
</dbReference>
<dbReference type="Pfam" id="PF13041">
    <property type="entry name" value="PPR_2"/>
    <property type="match status" value="1"/>
</dbReference>
<dbReference type="Proteomes" id="UP000215914">
    <property type="component" value="Chromosome 13"/>
</dbReference>
<evidence type="ECO:0000313" key="5">
    <source>
        <dbReference type="EMBL" id="OTG02185.1"/>
    </source>
</evidence>
<dbReference type="Gramene" id="mRNA:HanXRQr2_Chr12g0547501">
    <property type="protein sequence ID" value="CDS:HanXRQr2_Chr12g0547501.1"/>
    <property type="gene ID" value="HanXRQr2_Chr12g0547501"/>
</dbReference>
<reference evidence="4" key="3">
    <citation type="submission" date="2020-06" db="EMBL/GenBank/DDBJ databases">
        <title>Helianthus annuus Genome sequencing and assembly Release 2.</title>
        <authorList>
            <person name="Gouzy J."/>
            <person name="Langlade N."/>
            <person name="Munos S."/>
        </authorList>
    </citation>
    <scope>NUCLEOTIDE SEQUENCE</scope>
    <source>
        <tissue evidence="4">Leaves</tissue>
    </source>
</reference>
<keyword evidence="6" id="KW-1185">Reference proteome</keyword>
<feature type="repeat" description="PPR" evidence="3">
    <location>
        <begin position="45"/>
        <end position="79"/>
    </location>
</feature>
<dbReference type="InterPro" id="IPR002885">
    <property type="entry name" value="PPR_rpt"/>
</dbReference>
<feature type="repeat" description="PPR" evidence="3">
    <location>
        <begin position="115"/>
        <end position="149"/>
    </location>
</feature>
<reference evidence="4 6" key="1">
    <citation type="journal article" date="2017" name="Nature">
        <title>The sunflower genome provides insights into oil metabolism, flowering and Asterid evolution.</title>
        <authorList>
            <person name="Badouin H."/>
            <person name="Gouzy J."/>
            <person name="Grassa C.J."/>
            <person name="Murat F."/>
            <person name="Staton S.E."/>
            <person name="Cottret L."/>
            <person name="Lelandais-Briere C."/>
            <person name="Owens G.L."/>
            <person name="Carrere S."/>
            <person name="Mayjonade B."/>
            <person name="Legrand L."/>
            <person name="Gill N."/>
            <person name="Kane N.C."/>
            <person name="Bowers J.E."/>
            <person name="Hubner S."/>
            <person name="Bellec A."/>
            <person name="Berard A."/>
            <person name="Berges H."/>
            <person name="Blanchet N."/>
            <person name="Boniface M.C."/>
            <person name="Brunel D."/>
            <person name="Catrice O."/>
            <person name="Chaidir N."/>
            <person name="Claudel C."/>
            <person name="Donnadieu C."/>
            <person name="Faraut T."/>
            <person name="Fievet G."/>
            <person name="Helmstetter N."/>
            <person name="King M."/>
            <person name="Knapp S.J."/>
            <person name="Lai Z."/>
            <person name="Le Paslier M.C."/>
            <person name="Lippi Y."/>
            <person name="Lorenzon L."/>
            <person name="Mandel J.R."/>
            <person name="Marage G."/>
            <person name="Marchand G."/>
            <person name="Marquand E."/>
            <person name="Bret-Mestries E."/>
            <person name="Morien E."/>
            <person name="Nambeesan S."/>
            <person name="Nguyen T."/>
            <person name="Pegot-Espagnet P."/>
            <person name="Pouilly N."/>
            <person name="Raftis F."/>
            <person name="Sallet E."/>
            <person name="Schiex T."/>
            <person name="Thomas J."/>
            <person name="Vandecasteele C."/>
            <person name="Vares D."/>
            <person name="Vear F."/>
            <person name="Vautrin S."/>
            <person name="Crespi M."/>
            <person name="Mangin B."/>
            <person name="Burke J.M."/>
            <person name="Salse J."/>
            <person name="Munos S."/>
            <person name="Vincourt P."/>
            <person name="Rieseberg L.H."/>
            <person name="Langlade N.B."/>
        </authorList>
    </citation>
    <scope>NUCLEOTIDE SEQUENCE [LARGE SCALE GENOMIC DNA]</scope>
    <source>
        <strain evidence="6">cv. SF193</strain>
        <tissue evidence="4">Leaves</tissue>
    </source>
</reference>
<sequence>MHAQGRIPNECTYGIVLDGLCNNHLVEDALSLFHLVGNNSKLNSNIVVYTILIDGAGKNGKVDVARILFQGLIDKGLQPNVRTYNVMINGFCREGQLGKAKLLFLKMEESGCPPDDVTYRVLLQGYLKNRHYDDVEMLLQEMDDRCYYSLDASTLSLFIDHIAAGLLDRRSMLKLLGKLVPKELLNDPSLCDWE</sequence>
<evidence type="ECO:0000313" key="4">
    <source>
        <dbReference type="EMBL" id="KAF5778442.1"/>
    </source>
</evidence>
<dbReference type="Gene3D" id="1.25.40.10">
    <property type="entry name" value="Tetratricopeptide repeat domain"/>
    <property type="match status" value="1"/>
</dbReference>
<feature type="repeat" description="PPR" evidence="3">
    <location>
        <begin position="80"/>
        <end position="114"/>
    </location>
</feature>
<proteinExistence type="inferred from homology"/>
<protein>
    <submittedName>
        <fullName evidence="5">Putative pentatricopeptide repeat protein</fullName>
    </submittedName>
    <submittedName>
        <fullName evidence="4">Tetratricopeptide-like helical domain superfamily</fullName>
    </submittedName>
</protein>
<dbReference type="InParanoid" id="A0A251STI8"/>
<dbReference type="EMBL" id="CM007902">
    <property type="protein sequence ID" value="OTG02185.1"/>
    <property type="molecule type" value="Genomic_DNA"/>
</dbReference>
<reference evidence="5" key="2">
    <citation type="submission" date="2017-02" db="EMBL/GenBank/DDBJ databases">
        <title>Sunflower complete genome.</title>
        <authorList>
            <person name="Langlade N."/>
            <person name="Munos S."/>
        </authorList>
    </citation>
    <scope>NUCLEOTIDE SEQUENCE [LARGE SCALE GENOMIC DNA]</scope>
    <source>
        <tissue evidence="5">Leaves</tissue>
    </source>
</reference>
<dbReference type="OrthoDB" id="185373at2759"/>
<keyword evidence="2" id="KW-0677">Repeat</keyword>
<name>A0A251STI8_HELAN</name>
<dbReference type="PROSITE" id="PS51375">
    <property type="entry name" value="PPR"/>
    <property type="match status" value="3"/>
</dbReference>
<organism evidence="5 6">
    <name type="scientific">Helianthus annuus</name>
    <name type="common">Common sunflower</name>
    <dbReference type="NCBI Taxonomy" id="4232"/>
    <lineage>
        <taxon>Eukaryota</taxon>
        <taxon>Viridiplantae</taxon>
        <taxon>Streptophyta</taxon>
        <taxon>Embryophyta</taxon>
        <taxon>Tracheophyta</taxon>
        <taxon>Spermatophyta</taxon>
        <taxon>Magnoliopsida</taxon>
        <taxon>eudicotyledons</taxon>
        <taxon>Gunneridae</taxon>
        <taxon>Pentapetalae</taxon>
        <taxon>asterids</taxon>
        <taxon>campanulids</taxon>
        <taxon>Asterales</taxon>
        <taxon>Asteraceae</taxon>
        <taxon>Asteroideae</taxon>
        <taxon>Heliantheae alliance</taxon>
        <taxon>Heliantheae</taxon>
        <taxon>Helianthus</taxon>
    </lineage>
</organism>
<evidence type="ECO:0000256" key="1">
    <source>
        <dbReference type="ARBA" id="ARBA00007626"/>
    </source>
</evidence>
<dbReference type="EMBL" id="MNCJ02000327">
    <property type="protein sequence ID" value="KAF5778442.1"/>
    <property type="molecule type" value="Genomic_DNA"/>
</dbReference>
<dbReference type="AlphaFoldDB" id="A0A251STI8"/>
<evidence type="ECO:0000256" key="3">
    <source>
        <dbReference type="PROSITE-ProRule" id="PRU00708"/>
    </source>
</evidence>
<evidence type="ECO:0000313" key="6">
    <source>
        <dbReference type="Proteomes" id="UP000215914"/>
    </source>
</evidence>
<dbReference type="PANTHER" id="PTHR47933">
    <property type="entry name" value="PENTATRICOPEPTIDE REPEAT-CONTAINING PROTEIN 1, MITOCHONDRIAL"/>
    <property type="match status" value="1"/>
</dbReference>
<evidence type="ECO:0000256" key="2">
    <source>
        <dbReference type="ARBA" id="ARBA00022737"/>
    </source>
</evidence>
<gene>
    <name evidence="5" type="ORF">HannXRQ_Chr13g0410221</name>
    <name evidence="4" type="ORF">HanXRQr2_Chr12g0547501</name>
</gene>
<dbReference type="Pfam" id="PF12854">
    <property type="entry name" value="PPR_1"/>
    <property type="match status" value="1"/>
</dbReference>
<dbReference type="InterPro" id="IPR011990">
    <property type="entry name" value="TPR-like_helical_dom_sf"/>
</dbReference>
<dbReference type="InterPro" id="IPR051240">
    <property type="entry name" value="Mito_RNA-Proc/Resp"/>
</dbReference>
<comment type="similarity">
    <text evidence="1">Belongs to the PPR family. P subfamily.</text>
</comment>
<dbReference type="NCBIfam" id="TIGR00756">
    <property type="entry name" value="PPR"/>
    <property type="match status" value="4"/>
</dbReference>